<dbReference type="InterPro" id="IPR021373">
    <property type="entry name" value="DUF2993"/>
</dbReference>
<dbReference type="EMBL" id="JBHZOL010000002">
    <property type="protein sequence ID" value="MFE4104697.1"/>
    <property type="molecule type" value="Genomic_DNA"/>
</dbReference>
<accession>A0ABW6IA01</accession>
<dbReference type="Pfam" id="PF11209">
    <property type="entry name" value="LmeA"/>
    <property type="match status" value="1"/>
</dbReference>
<keyword evidence="2" id="KW-1185">Reference proteome</keyword>
<evidence type="ECO:0000313" key="1">
    <source>
        <dbReference type="EMBL" id="MFE4104697.1"/>
    </source>
</evidence>
<proteinExistence type="predicted"/>
<dbReference type="Proteomes" id="UP001600165">
    <property type="component" value="Unassembled WGS sequence"/>
</dbReference>
<comment type="caution">
    <text evidence="1">The sequence shown here is derived from an EMBL/GenBank/DDBJ whole genome shotgun (WGS) entry which is preliminary data.</text>
</comment>
<reference evidence="1 2" key="1">
    <citation type="submission" date="2024-10" db="EMBL/GenBank/DDBJ databases">
        <authorList>
            <person name="Ratan Roy A."/>
            <person name="Morales Sandoval P.H."/>
            <person name="De Los Santos Villalobos S."/>
            <person name="Chakraborty S."/>
            <person name="Mukherjee J."/>
        </authorList>
    </citation>
    <scope>NUCLEOTIDE SEQUENCE [LARGE SCALE GENOMIC DNA]</scope>
    <source>
        <strain evidence="1 2">S1</strain>
    </source>
</reference>
<sequence>MTGFNQSPNADFGERMLNSVASQSIRHLFTSSDTVEVEIRCSPASKLLQGSIDSFKMQGKGLVIRREFETKEMSFETDAVAIDVGALLGGKIRLRQPTQAIAQVVLSEAAINRAFEAELVQKQLTNVTHEEITNLSGGEPVSFRDVRLKLKPNQQVEIWALTDLPNRKDVPISLSAQVTVEKRRRILFANAQFEPGEVPSEVQGLSKVLTQGFIKVLNGMVDLERFNLDGVMLRVNRLETKGSDLVFSGYAQVEHFPGTR</sequence>
<evidence type="ECO:0000313" key="2">
    <source>
        <dbReference type="Proteomes" id="UP001600165"/>
    </source>
</evidence>
<protein>
    <submittedName>
        <fullName evidence="1">DUF2993 domain-containing protein</fullName>
    </submittedName>
</protein>
<organism evidence="1 2">
    <name type="scientific">Almyronema epifaneia S1</name>
    <dbReference type="NCBI Taxonomy" id="2991925"/>
    <lineage>
        <taxon>Bacteria</taxon>
        <taxon>Bacillati</taxon>
        <taxon>Cyanobacteriota</taxon>
        <taxon>Cyanophyceae</taxon>
        <taxon>Nodosilineales</taxon>
        <taxon>Nodosilineaceae</taxon>
        <taxon>Almyronema</taxon>
        <taxon>Almyronema epifaneia</taxon>
    </lineage>
</organism>
<gene>
    <name evidence="1" type="ORF">ACFVKH_00310</name>
</gene>
<name>A0ABW6IA01_9CYAN</name>